<reference evidence="2 3" key="1">
    <citation type="submission" date="2013-11" db="EMBL/GenBank/DDBJ databases">
        <title>Genome sequencing of Stegodyphus mimosarum.</title>
        <authorList>
            <person name="Bechsgaard J."/>
        </authorList>
    </citation>
    <scope>NUCLEOTIDE SEQUENCE [LARGE SCALE GENOMIC DNA]</scope>
</reference>
<protein>
    <submittedName>
        <fullName evidence="2">Uncharacterized protein</fullName>
    </submittedName>
</protein>
<proteinExistence type="predicted"/>
<gene>
    <name evidence="2" type="ORF">X975_10394</name>
</gene>
<keyword evidence="3" id="KW-1185">Reference proteome</keyword>
<evidence type="ECO:0000313" key="3">
    <source>
        <dbReference type="Proteomes" id="UP000054359"/>
    </source>
</evidence>
<organism evidence="2 3">
    <name type="scientific">Stegodyphus mimosarum</name>
    <name type="common">African social velvet spider</name>
    <dbReference type="NCBI Taxonomy" id="407821"/>
    <lineage>
        <taxon>Eukaryota</taxon>
        <taxon>Metazoa</taxon>
        <taxon>Ecdysozoa</taxon>
        <taxon>Arthropoda</taxon>
        <taxon>Chelicerata</taxon>
        <taxon>Arachnida</taxon>
        <taxon>Araneae</taxon>
        <taxon>Araneomorphae</taxon>
        <taxon>Entelegynae</taxon>
        <taxon>Eresoidea</taxon>
        <taxon>Eresidae</taxon>
        <taxon>Stegodyphus</taxon>
    </lineage>
</organism>
<keyword evidence="1" id="KW-1133">Transmembrane helix</keyword>
<name>A0A087U211_STEMI</name>
<keyword evidence="1" id="KW-0812">Transmembrane</keyword>
<keyword evidence="1" id="KW-0472">Membrane</keyword>
<dbReference type="Proteomes" id="UP000054359">
    <property type="component" value="Unassembled WGS sequence"/>
</dbReference>
<feature type="non-terminal residue" evidence="2">
    <location>
        <position position="45"/>
    </location>
</feature>
<dbReference type="AlphaFoldDB" id="A0A087U211"/>
<evidence type="ECO:0000256" key="1">
    <source>
        <dbReference type="SAM" id="Phobius"/>
    </source>
</evidence>
<dbReference type="EMBL" id="KK117776">
    <property type="protein sequence ID" value="KFM71400.1"/>
    <property type="molecule type" value="Genomic_DNA"/>
</dbReference>
<sequence>MNKINSHILRRYQLEQLQFSVDTHFLPWIASFMLMVCVSAFSILS</sequence>
<feature type="transmembrane region" description="Helical" evidence="1">
    <location>
        <begin position="25"/>
        <end position="44"/>
    </location>
</feature>
<accession>A0A087U211</accession>
<evidence type="ECO:0000313" key="2">
    <source>
        <dbReference type="EMBL" id="KFM71400.1"/>
    </source>
</evidence>